<accession>A0A382TEW8</accession>
<dbReference type="AlphaFoldDB" id="A0A382TEW8"/>
<sequence length="302" mass="33737">DSLTLYVGWPFSLMGENIIVLPDNNLEWDEDDTDTVWINLTRHLEDEDNNVLTEITWTAVIKDTTQLDEDFPLGRVIVGPGTPWSVHARLLREYLGFDLNPKGMKSPVISRSIANQINTRNNMSDPLLSVKFKIGPEDSTWAGFNSASNYYGSDHRIIFTATDLLGLDSSGTVMVTVLPENDAPIISEIPFTEVTENDSIKLKFGDFTTDVDDTVLTFTVSATTNEDKIFIDRPFYPDTSNTSDSVLFVPEKLWSQQATIQVIATDSDLSSDTATFILDVLRVPRPEIKVAVVQNNAFSNYL</sequence>
<gene>
    <name evidence="1" type="ORF">METZ01_LOCUS373460</name>
</gene>
<feature type="non-terminal residue" evidence="1">
    <location>
        <position position="1"/>
    </location>
</feature>
<evidence type="ECO:0000313" key="1">
    <source>
        <dbReference type="EMBL" id="SVD20606.1"/>
    </source>
</evidence>
<proteinExistence type="predicted"/>
<name>A0A382TEW8_9ZZZZ</name>
<reference evidence="1" key="1">
    <citation type="submission" date="2018-05" db="EMBL/GenBank/DDBJ databases">
        <authorList>
            <person name="Lanie J.A."/>
            <person name="Ng W.-L."/>
            <person name="Kazmierczak K.M."/>
            <person name="Andrzejewski T.M."/>
            <person name="Davidsen T.M."/>
            <person name="Wayne K.J."/>
            <person name="Tettelin H."/>
            <person name="Glass J.I."/>
            <person name="Rusch D."/>
            <person name="Podicherti R."/>
            <person name="Tsui H.-C.T."/>
            <person name="Winkler M.E."/>
        </authorList>
    </citation>
    <scope>NUCLEOTIDE SEQUENCE</scope>
</reference>
<protein>
    <submittedName>
        <fullName evidence="1">Uncharacterized protein</fullName>
    </submittedName>
</protein>
<dbReference type="EMBL" id="UINC01136073">
    <property type="protein sequence ID" value="SVD20606.1"/>
    <property type="molecule type" value="Genomic_DNA"/>
</dbReference>
<feature type="non-terminal residue" evidence="1">
    <location>
        <position position="302"/>
    </location>
</feature>
<organism evidence="1">
    <name type="scientific">marine metagenome</name>
    <dbReference type="NCBI Taxonomy" id="408172"/>
    <lineage>
        <taxon>unclassified sequences</taxon>
        <taxon>metagenomes</taxon>
        <taxon>ecological metagenomes</taxon>
    </lineage>
</organism>